<evidence type="ECO:0000256" key="1">
    <source>
        <dbReference type="SAM" id="MobiDB-lite"/>
    </source>
</evidence>
<feature type="compositionally biased region" description="Polar residues" evidence="1">
    <location>
        <begin position="1"/>
        <end position="11"/>
    </location>
</feature>
<proteinExistence type="predicted"/>
<keyword evidence="2" id="KW-0472">Membrane</keyword>
<keyword evidence="2" id="KW-1133">Transmembrane helix</keyword>
<protein>
    <submittedName>
        <fullName evidence="3">Uncharacterized protein</fullName>
    </submittedName>
</protein>
<feature type="transmembrane region" description="Helical" evidence="2">
    <location>
        <begin position="66"/>
        <end position="84"/>
    </location>
</feature>
<comment type="caution">
    <text evidence="3">The sequence shown here is derived from an EMBL/GenBank/DDBJ whole genome shotgun (WGS) entry which is preliminary data.</text>
</comment>
<organism evidence="3 4">
    <name type="scientific">Hibiscus trionum</name>
    <name type="common">Flower of an hour</name>
    <dbReference type="NCBI Taxonomy" id="183268"/>
    <lineage>
        <taxon>Eukaryota</taxon>
        <taxon>Viridiplantae</taxon>
        <taxon>Streptophyta</taxon>
        <taxon>Embryophyta</taxon>
        <taxon>Tracheophyta</taxon>
        <taxon>Spermatophyta</taxon>
        <taxon>Magnoliopsida</taxon>
        <taxon>eudicotyledons</taxon>
        <taxon>Gunneridae</taxon>
        <taxon>Pentapetalae</taxon>
        <taxon>rosids</taxon>
        <taxon>malvids</taxon>
        <taxon>Malvales</taxon>
        <taxon>Malvaceae</taxon>
        <taxon>Malvoideae</taxon>
        <taxon>Hibiscus</taxon>
    </lineage>
</organism>
<evidence type="ECO:0000313" key="4">
    <source>
        <dbReference type="Proteomes" id="UP001165190"/>
    </source>
</evidence>
<evidence type="ECO:0000313" key="3">
    <source>
        <dbReference type="EMBL" id="GMJ06029.1"/>
    </source>
</evidence>
<gene>
    <name evidence="3" type="ORF">HRI_004272100</name>
</gene>
<dbReference type="PANTHER" id="PTHR35297">
    <property type="entry name" value="PROTEIN, PUTATIVE-RELATED"/>
    <property type="match status" value="1"/>
</dbReference>
<feature type="region of interest" description="Disordered" evidence="1">
    <location>
        <begin position="1"/>
        <end position="21"/>
    </location>
</feature>
<keyword evidence="2" id="KW-0812">Transmembrane</keyword>
<dbReference type="AlphaFoldDB" id="A0A9W7J657"/>
<evidence type="ECO:0000256" key="2">
    <source>
        <dbReference type="SAM" id="Phobius"/>
    </source>
</evidence>
<keyword evidence="4" id="KW-1185">Reference proteome</keyword>
<dbReference type="OrthoDB" id="783427at2759"/>
<dbReference type="Proteomes" id="UP001165190">
    <property type="component" value="Unassembled WGS sequence"/>
</dbReference>
<sequence length="100" mass="11077">MQRESFGSSSSKLHEGEDSYVTEGQKCRVTVDGDDCKGAKSHRSLFLPFSPFPTLFLTSAPKPEKLIHFIPALIILCFIVLYPTSYIPSQSGSFSCSRIN</sequence>
<name>A0A9W7J657_HIBTR</name>
<accession>A0A9W7J657</accession>
<dbReference type="EMBL" id="BSYR01000045">
    <property type="protein sequence ID" value="GMJ06029.1"/>
    <property type="molecule type" value="Genomic_DNA"/>
</dbReference>
<reference evidence="3" key="1">
    <citation type="submission" date="2023-05" db="EMBL/GenBank/DDBJ databases">
        <title>Genome and transcriptome analyses reveal genes involved in the formation of fine ridges on petal epidermal cells in Hibiscus trionum.</title>
        <authorList>
            <person name="Koshimizu S."/>
            <person name="Masuda S."/>
            <person name="Ishii T."/>
            <person name="Shirasu K."/>
            <person name="Hoshino A."/>
            <person name="Arita M."/>
        </authorList>
    </citation>
    <scope>NUCLEOTIDE SEQUENCE</scope>
    <source>
        <strain evidence="3">Hamamatsu line</strain>
    </source>
</reference>
<dbReference type="PANTHER" id="PTHR35297:SF2">
    <property type="entry name" value="PROTEIN, PUTATIVE-RELATED"/>
    <property type="match status" value="1"/>
</dbReference>